<proteinExistence type="predicted"/>
<reference evidence="1" key="1">
    <citation type="submission" date="2019-08" db="EMBL/GenBank/DDBJ databases">
        <authorList>
            <person name="Kucharzyk K."/>
            <person name="Murdoch R.W."/>
            <person name="Higgins S."/>
            <person name="Loffler F."/>
        </authorList>
    </citation>
    <scope>NUCLEOTIDE SEQUENCE</scope>
</reference>
<name>A0A645H2H3_9ZZZZ</name>
<dbReference type="EMBL" id="VSSQ01085624">
    <property type="protein sequence ID" value="MPN33225.1"/>
    <property type="molecule type" value="Genomic_DNA"/>
</dbReference>
<evidence type="ECO:0000313" key="1">
    <source>
        <dbReference type="EMBL" id="MPN33225.1"/>
    </source>
</evidence>
<organism evidence="1">
    <name type="scientific">bioreactor metagenome</name>
    <dbReference type="NCBI Taxonomy" id="1076179"/>
    <lineage>
        <taxon>unclassified sequences</taxon>
        <taxon>metagenomes</taxon>
        <taxon>ecological metagenomes</taxon>
    </lineage>
</organism>
<accession>A0A645H2H3</accession>
<comment type="caution">
    <text evidence="1">The sequence shown here is derived from an EMBL/GenBank/DDBJ whole genome shotgun (WGS) entry which is preliminary data.</text>
</comment>
<dbReference type="AlphaFoldDB" id="A0A645H2H3"/>
<gene>
    <name evidence="1" type="ORF">SDC9_180709</name>
</gene>
<sequence>MKKEYSNGVFKRYTNYEFFIIDEIGYLPIAKQEARPLFHHLSVVSV</sequence>
<protein>
    <submittedName>
        <fullName evidence="1">Uncharacterized protein</fullName>
    </submittedName>
</protein>